<dbReference type="Pfam" id="PF00999">
    <property type="entry name" value="Na_H_Exchanger"/>
    <property type="match status" value="1"/>
</dbReference>
<dbReference type="Gene3D" id="1.20.1530.20">
    <property type="match status" value="1"/>
</dbReference>
<evidence type="ECO:0000259" key="12">
    <source>
        <dbReference type="Pfam" id="PF00999"/>
    </source>
</evidence>
<keyword evidence="6 11" id="KW-1133">Transmembrane helix</keyword>
<feature type="transmembrane region" description="Helical" evidence="11">
    <location>
        <begin position="253"/>
        <end position="273"/>
    </location>
</feature>
<evidence type="ECO:0000313" key="13">
    <source>
        <dbReference type="EMBL" id="MQL51606.1"/>
    </source>
</evidence>
<dbReference type="GO" id="GO:0016020">
    <property type="term" value="C:membrane"/>
    <property type="evidence" value="ECO:0007669"/>
    <property type="project" value="UniProtKB-SubCell"/>
</dbReference>
<evidence type="ECO:0000256" key="5">
    <source>
        <dbReference type="ARBA" id="ARBA00022692"/>
    </source>
</evidence>
<evidence type="ECO:0000256" key="11">
    <source>
        <dbReference type="SAM" id="Phobius"/>
    </source>
</evidence>
<keyword evidence="3" id="KW-0813">Transport</keyword>
<evidence type="ECO:0000313" key="14">
    <source>
        <dbReference type="Proteomes" id="UP000441717"/>
    </source>
</evidence>
<dbReference type="PANTHER" id="PTHR43562">
    <property type="entry name" value="NAPA-TYPE SODIUM/HYDROGEN ANTIPORTER"/>
    <property type="match status" value="1"/>
</dbReference>
<feature type="transmembrane region" description="Helical" evidence="11">
    <location>
        <begin position="279"/>
        <end position="301"/>
    </location>
</feature>
<organism evidence="13 14">
    <name type="scientific">Desulfofundulus thermobenzoicus</name>
    <dbReference type="NCBI Taxonomy" id="29376"/>
    <lineage>
        <taxon>Bacteria</taxon>
        <taxon>Bacillati</taxon>
        <taxon>Bacillota</taxon>
        <taxon>Clostridia</taxon>
        <taxon>Eubacteriales</taxon>
        <taxon>Peptococcaceae</taxon>
        <taxon>Desulfofundulus</taxon>
    </lineage>
</organism>
<keyword evidence="5 11" id="KW-0812">Transmembrane</keyword>
<evidence type="ECO:0000256" key="4">
    <source>
        <dbReference type="ARBA" id="ARBA00022449"/>
    </source>
</evidence>
<dbReference type="InterPro" id="IPR006153">
    <property type="entry name" value="Cation/H_exchanger_TM"/>
</dbReference>
<dbReference type="AlphaFoldDB" id="A0A6N7INL4"/>
<dbReference type="OrthoDB" id="34089at2"/>
<dbReference type="Proteomes" id="UP000441717">
    <property type="component" value="Unassembled WGS sequence"/>
</dbReference>
<feature type="domain" description="Cation/H+ exchanger transmembrane" evidence="12">
    <location>
        <begin position="14"/>
        <end position="363"/>
    </location>
</feature>
<feature type="transmembrane region" description="Helical" evidence="11">
    <location>
        <begin position="169"/>
        <end position="188"/>
    </location>
</feature>
<comment type="subcellular location">
    <subcellularLocation>
        <location evidence="1">Membrane</location>
        <topology evidence="1">Multi-pass membrane protein</topology>
    </subcellularLocation>
</comment>
<name>A0A6N7INL4_9FIRM</name>
<evidence type="ECO:0000256" key="1">
    <source>
        <dbReference type="ARBA" id="ARBA00004141"/>
    </source>
</evidence>
<evidence type="ECO:0000256" key="2">
    <source>
        <dbReference type="ARBA" id="ARBA00005551"/>
    </source>
</evidence>
<dbReference type="InterPro" id="IPR038770">
    <property type="entry name" value="Na+/solute_symporter_sf"/>
</dbReference>
<reference evidence="13 14" key="1">
    <citation type="submission" date="2019-10" db="EMBL/GenBank/DDBJ databases">
        <title>Comparative genomics of sulfur disproportionating microorganisms.</title>
        <authorList>
            <person name="Ward L.M."/>
            <person name="Bertran E."/>
            <person name="Johnston D."/>
        </authorList>
    </citation>
    <scope>NUCLEOTIDE SEQUENCE [LARGE SCALE GENOMIC DNA]</scope>
    <source>
        <strain evidence="13 14">DSM 14055</strain>
    </source>
</reference>
<feature type="transmembrane region" description="Helical" evidence="11">
    <location>
        <begin position="144"/>
        <end position="163"/>
    </location>
</feature>
<feature type="transmembrane region" description="Helical" evidence="11">
    <location>
        <begin position="226"/>
        <end position="241"/>
    </location>
</feature>
<keyword evidence="14" id="KW-1185">Reference proteome</keyword>
<dbReference type="PANTHER" id="PTHR43562:SF3">
    <property type="entry name" value="SODIUM ION_PROTON EXCHANGER (EUROFUNG)"/>
    <property type="match status" value="1"/>
</dbReference>
<evidence type="ECO:0000256" key="6">
    <source>
        <dbReference type="ARBA" id="ARBA00022989"/>
    </source>
</evidence>
<feature type="transmembrane region" description="Helical" evidence="11">
    <location>
        <begin position="344"/>
        <end position="366"/>
    </location>
</feature>
<sequence>MNTWLVASAWVGLALAAGMISVRTGISVAMVEIMVGVIGGNFLGLAVNEWVNFLAGLGAIILTFLAGAEVDPAVLKNKFKESASMGLVSFLFPFLATFAYTYYVAGWSLQAAQIAGIALSTTSVAIVYAVMVETRLNETQLGQIILAACFITDLGTVLALGVLFANYDYWMLIFIGATVIVLFLMYKITPWFQHRFGARVGQIEVKYVLFALLLLGGLAGKANSEAVLPAYLLGLALAGFFQQEKELLQRIRAAAFAFLTPFYFLKAGLFVSLPAVGAALGLILILLLVKVAAKFVGVWPLTWLFRYSPKDGMYTTLLMSTGLTFGTISSLFGLSHNLINQQQYTILVTVVIASGVIPTIIAQTFFRPQVVPEAMKEAVSIRKTQPAATEE</sequence>
<gene>
    <name evidence="13" type="ORF">GFC01_04885</name>
</gene>
<feature type="transmembrane region" description="Helical" evidence="11">
    <location>
        <begin position="87"/>
        <end position="105"/>
    </location>
</feature>
<feature type="transmembrane region" description="Helical" evidence="11">
    <location>
        <begin position="313"/>
        <end position="332"/>
    </location>
</feature>
<feature type="transmembrane region" description="Helical" evidence="11">
    <location>
        <begin position="111"/>
        <end position="132"/>
    </location>
</feature>
<keyword evidence="7" id="KW-0915">Sodium</keyword>
<dbReference type="RefSeq" id="WP_152945533.1">
    <property type="nucleotide sequence ID" value="NZ_WHYR01000009.1"/>
</dbReference>
<dbReference type="GO" id="GO:0006814">
    <property type="term" value="P:sodium ion transport"/>
    <property type="evidence" value="ECO:0007669"/>
    <property type="project" value="UniProtKB-KW"/>
</dbReference>
<proteinExistence type="inferred from homology"/>
<keyword evidence="9 11" id="KW-0472">Membrane</keyword>
<accession>A0A6N7INL4</accession>
<keyword evidence="4" id="KW-0050">Antiport</keyword>
<dbReference type="GO" id="GO:0015297">
    <property type="term" value="F:antiporter activity"/>
    <property type="evidence" value="ECO:0007669"/>
    <property type="project" value="UniProtKB-KW"/>
</dbReference>
<dbReference type="GO" id="GO:1902600">
    <property type="term" value="P:proton transmembrane transport"/>
    <property type="evidence" value="ECO:0007669"/>
    <property type="project" value="InterPro"/>
</dbReference>
<evidence type="ECO:0000256" key="7">
    <source>
        <dbReference type="ARBA" id="ARBA00023053"/>
    </source>
</evidence>
<comment type="caution">
    <text evidence="13">The sequence shown here is derived from an EMBL/GenBank/DDBJ whole genome shotgun (WGS) entry which is preliminary data.</text>
</comment>
<comment type="similarity">
    <text evidence="2">Belongs to the monovalent cation:proton antiporter 2 (CPA2) transporter (TC 2.A.37) family.</text>
</comment>
<dbReference type="EMBL" id="WHYR01000009">
    <property type="protein sequence ID" value="MQL51606.1"/>
    <property type="molecule type" value="Genomic_DNA"/>
</dbReference>
<evidence type="ECO:0000256" key="10">
    <source>
        <dbReference type="ARBA" id="ARBA00023201"/>
    </source>
</evidence>
<evidence type="ECO:0000256" key="3">
    <source>
        <dbReference type="ARBA" id="ARBA00022448"/>
    </source>
</evidence>
<evidence type="ECO:0000256" key="8">
    <source>
        <dbReference type="ARBA" id="ARBA00023065"/>
    </source>
</evidence>
<protein>
    <submittedName>
        <fullName evidence="13">Cation:proton antiporter</fullName>
    </submittedName>
</protein>
<keyword evidence="10" id="KW-0739">Sodium transport</keyword>
<keyword evidence="8" id="KW-0406">Ion transport</keyword>
<evidence type="ECO:0000256" key="9">
    <source>
        <dbReference type="ARBA" id="ARBA00023136"/>
    </source>
</evidence>
<feature type="transmembrane region" description="Helical" evidence="11">
    <location>
        <begin position="53"/>
        <end position="75"/>
    </location>
</feature>